<feature type="transmembrane region" description="Helical" evidence="1">
    <location>
        <begin position="278"/>
        <end position="298"/>
    </location>
</feature>
<evidence type="ECO:0000256" key="1">
    <source>
        <dbReference type="SAM" id="Phobius"/>
    </source>
</evidence>
<keyword evidence="5" id="KW-1185">Reference proteome</keyword>
<feature type="transmembrane region" description="Helical" evidence="1">
    <location>
        <begin position="196"/>
        <end position="214"/>
    </location>
</feature>
<feature type="transmembrane region" description="Helical" evidence="1">
    <location>
        <begin position="18"/>
        <end position="34"/>
    </location>
</feature>
<name>A0ABS2KGF8_9GAMM</name>
<accession>A0ABS2KGF8</accession>
<dbReference type="Proteomes" id="UP001430193">
    <property type="component" value="Unassembled WGS sequence"/>
</dbReference>
<gene>
    <name evidence="4" type="ORF">ISS99_11640</name>
</gene>
<keyword evidence="1" id="KW-0812">Transmembrane</keyword>
<evidence type="ECO:0000313" key="5">
    <source>
        <dbReference type="Proteomes" id="UP001430193"/>
    </source>
</evidence>
<dbReference type="GO" id="GO:0016746">
    <property type="term" value="F:acyltransferase activity"/>
    <property type="evidence" value="ECO:0007669"/>
    <property type="project" value="UniProtKB-KW"/>
</dbReference>
<feature type="domain" description="SGNH" evidence="3">
    <location>
        <begin position="412"/>
        <end position="646"/>
    </location>
</feature>
<feature type="transmembrane region" description="Helical" evidence="1">
    <location>
        <begin position="347"/>
        <end position="367"/>
    </location>
</feature>
<sequence>MLDKVRGGAPYYRKDVDGLRAVAVLLVIFFHAGFSVFKGGFIGVDVFFVISGFVVSRAIQRGLTEGHFSFIGFYTARAKRLAPALYLTMGCVFVFALLYLMPDDAMRTLKTIGYASLLSANIYLAHKTDYFASQTSDQPLLHIWSLSVEEQFYLVLPALLVLSWRWSSGRRIAAFAFLAIVSLGASQWAASHATQGAYFLTPYRGFEFITGVLLSFRDERKTGHALADTAVAAGLAITVASGMLLSSSTPYPGWMALFPCVGAGLVVGFGSTSRLASVLLGNPATLFIGRISYSLYLWHWPVLFAFQRFGVDTTVWKLVAIVLSIGIGYLSYRYVETPLRYARMAKFRVVLTYVATPILCTLVLFVIGQRTDQFARLYPAAFQRIYTSARQSTWQNPRGRQCWAQVQLTDAAKCSLGDVSLPVNAAIWGDSHAYHLINFMDGLGKEYRLSIHDVAMPDCAPVARVPKVGDPSLKASQGKCAAHNQAVFNYLLSDKSVDTVFLSAVWEIYANAPAAPAVNDFGFAQGAFLDDLDDTISTLLRAGKHVVLFDDIPGEPKDLVNCQLYNHQWLSLGKRDCTYPSSEAAAAHRGTVQILASIAKKYPQVGLITLYDVPCDADRCRTSLDGVALYVANDFGHLNLASSAAYYDAYKARHPGQLQQVMQAIGRRQAGAAAASAGTHTSPKPASGS</sequence>
<proteinExistence type="predicted"/>
<dbReference type="InterPro" id="IPR050879">
    <property type="entry name" value="Acyltransferase_3"/>
</dbReference>
<dbReference type="Pfam" id="PF01757">
    <property type="entry name" value="Acyl_transf_3"/>
    <property type="match status" value="1"/>
</dbReference>
<dbReference type="RefSeq" id="WP_204631790.1">
    <property type="nucleotide sequence ID" value="NZ_BSOC01000002.1"/>
</dbReference>
<dbReference type="PANTHER" id="PTHR23028">
    <property type="entry name" value="ACETYLTRANSFERASE"/>
    <property type="match status" value="1"/>
</dbReference>
<feature type="transmembrane region" description="Helical" evidence="1">
    <location>
        <begin position="172"/>
        <end position="190"/>
    </location>
</feature>
<protein>
    <submittedName>
        <fullName evidence="4">Acyltransferase</fullName>
    </submittedName>
</protein>
<dbReference type="InterPro" id="IPR043968">
    <property type="entry name" value="SGNH"/>
</dbReference>
<evidence type="ECO:0000313" key="4">
    <source>
        <dbReference type="EMBL" id="MBM7130184.1"/>
    </source>
</evidence>
<comment type="caution">
    <text evidence="4">The sequence shown here is derived from an EMBL/GenBank/DDBJ whole genome shotgun (WGS) entry which is preliminary data.</text>
</comment>
<keyword evidence="1" id="KW-0472">Membrane</keyword>
<feature type="transmembrane region" description="Helical" evidence="1">
    <location>
        <begin position="226"/>
        <end position="245"/>
    </location>
</feature>
<dbReference type="EMBL" id="JADIKF010000039">
    <property type="protein sequence ID" value="MBM7130184.1"/>
    <property type="molecule type" value="Genomic_DNA"/>
</dbReference>
<dbReference type="PANTHER" id="PTHR23028:SF53">
    <property type="entry name" value="ACYL_TRANSF_3 DOMAIN-CONTAINING PROTEIN"/>
    <property type="match status" value="1"/>
</dbReference>
<feature type="transmembrane region" description="Helical" evidence="1">
    <location>
        <begin position="81"/>
        <end position="101"/>
    </location>
</feature>
<dbReference type="InterPro" id="IPR002656">
    <property type="entry name" value="Acyl_transf_3_dom"/>
</dbReference>
<feature type="transmembrane region" description="Helical" evidence="1">
    <location>
        <begin position="251"/>
        <end position="271"/>
    </location>
</feature>
<feature type="transmembrane region" description="Helical" evidence="1">
    <location>
        <begin position="318"/>
        <end position="335"/>
    </location>
</feature>
<keyword evidence="4" id="KW-0012">Acyltransferase</keyword>
<reference evidence="4" key="1">
    <citation type="submission" date="2020-10" db="EMBL/GenBank/DDBJ databases">
        <title>Phylogeny of dyella-like bacteria.</title>
        <authorList>
            <person name="Fu J."/>
        </authorList>
    </citation>
    <scope>NUCLEOTIDE SEQUENCE</scope>
    <source>
        <strain evidence="4">DHON07</strain>
    </source>
</reference>
<feature type="domain" description="Acyltransferase 3" evidence="2">
    <location>
        <begin position="14"/>
        <end position="331"/>
    </location>
</feature>
<dbReference type="Pfam" id="PF19040">
    <property type="entry name" value="SGNH"/>
    <property type="match status" value="1"/>
</dbReference>
<organism evidence="4 5">
    <name type="scientific">Dyella mobilis</name>
    <dbReference type="NCBI Taxonomy" id="1849582"/>
    <lineage>
        <taxon>Bacteria</taxon>
        <taxon>Pseudomonadati</taxon>
        <taxon>Pseudomonadota</taxon>
        <taxon>Gammaproteobacteria</taxon>
        <taxon>Lysobacterales</taxon>
        <taxon>Rhodanobacteraceae</taxon>
        <taxon>Dyella</taxon>
    </lineage>
</organism>
<keyword evidence="1" id="KW-1133">Transmembrane helix</keyword>
<evidence type="ECO:0000259" key="3">
    <source>
        <dbReference type="Pfam" id="PF19040"/>
    </source>
</evidence>
<evidence type="ECO:0000259" key="2">
    <source>
        <dbReference type="Pfam" id="PF01757"/>
    </source>
</evidence>
<keyword evidence="4" id="KW-0808">Transferase</keyword>